<reference evidence="1" key="1">
    <citation type="submission" date="2014-09" db="EMBL/GenBank/DDBJ databases">
        <authorList>
            <person name="Magalhaes I.L.F."/>
            <person name="Oliveira U."/>
            <person name="Santos F.R."/>
            <person name="Vidigal T.H.D.A."/>
            <person name="Brescovit A.D."/>
            <person name="Santos A.J."/>
        </authorList>
    </citation>
    <scope>NUCLEOTIDE SEQUENCE</scope>
    <source>
        <tissue evidence="1">Shoot tissue taken approximately 20 cm above the soil surface</tissue>
    </source>
</reference>
<proteinExistence type="predicted"/>
<reference evidence="1" key="2">
    <citation type="journal article" date="2015" name="Data Brief">
        <title>Shoot transcriptome of the giant reed, Arundo donax.</title>
        <authorList>
            <person name="Barrero R.A."/>
            <person name="Guerrero F.D."/>
            <person name="Moolhuijzen P."/>
            <person name="Goolsby J.A."/>
            <person name="Tidwell J."/>
            <person name="Bellgard S.E."/>
            <person name="Bellgard M.I."/>
        </authorList>
    </citation>
    <scope>NUCLEOTIDE SEQUENCE</scope>
    <source>
        <tissue evidence="1">Shoot tissue taken approximately 20 cm above the soil surface</tissue>
    </source>
</reference>
<evidence type="ECO:0000313" key="1">
    <source>
        <dbReference type="EMBL" id="JAD30235.1"/>
    </source>
</evidence>
<accession>A0A0A8Z0G8</accession>
<dbReference type="AlphaFoldDB" id="A0A0A8Z0G8"/>
<organism evidence="1">
    <name type="scientific">Arundo donax</name>
    <name type="common">Giant reed</name>
    <name type="synonym">Donax arundinaceus</name>
    <dbReference type="NCBI Taxonomy" id="35708"/>
    <lineage>
        <taxon>Eukaryota</taxon>
        <taxon>Viridiplantae</taxon>
        <taxon>Streptophyta</taxon>
        <taxon>Embryophyta</taxon>
        <taxon>Tracheophyta</taxon>
        <taxon>Spermatophyta</taxon>
        <taxon>Magnoliopsida</taxon>
        <taxon>Liliopsida</taxon>
        <taxon>Poales</taxon>
        <taxon>Poaceae</taxon>
        <taxon>PACMAD clade</taxon>
        <taxon>Arundinoideae</taxon>
        <taxon>Arundineae</taxon>
        <taxon>Arundo</taxon>
    </lineage>
</organism>
<dbReference type="EMBL" id="GBRH01267660">
    <property type="protein sequence ID" value="JAD30235.1"/>
    <property type="molecule type" value="Transcribed_RNA"/>
</dbReference>
<sequence>MSAKFATIFFYQQFNIMFSKFILHP</sequence>
<protein>
    <submittedName>
        <fullName evidence="1">Uncharacterized protein</fullName>
    </submittedName>
</protein>
<name>A0A0A8Z0G8_ARUDO</name>